<evidence type="ECO:0000259" key="5">
    <source>
        <dbReference type="PROSITE" id="PS50931"/>
    </source>
</evidence>
<dbReference type="EMBL" id="JALPRX010000156">
    <property type="protein sequence ID" value="MCK8787910.1"/>
    <property type="molecule type" value="Genomic_DNA"/>
</dbReference>
<evidence type="ECO:0000256" key="4">
    <source>
        <dbReference type="ARBA" id="ARBA00023163"/>
    </source>
</evidence>
<dbReference type="FunFam" id="1.10.10.10:FF:000001">
    <property type="entry name" value="LysR family transcriptional regulator"/>
    <property type="match status" value="1"/>
</dbReference>
<dbReference type="PROSITE" id="PS50931">
    <property type="entry name" value="HTH_LYSR"/>
    <property type="match status" value="1"/>
</dbReference>
<dbReference type="SUPFAM" id="SSF53850">
    <property type="entry name" value="Periplasmic binding protein-like II"/>
    <property type="match status" value="1"/>
</dbReference>
<dbReference type="InterPro" id="IPR005119">
    <property type="entry name" value="LysR_subst-bd"/>
</dbReference>
<evidence type="ECO:0000256" key="2">
    <source>
        <dbReference type="ARBA" id="ARBA00023015"/>
    </source>
</evidence>
<keyword evidence="2" id="KW-0805">Transcription regulation</keyword>
<dbReference type="AlphaFoldDB" id="A0A9X1YEZ7"/>
<protein>
    <submittedName>
        <fullName evidence="6">LysR family transcriptional regulator</fullName>
    </submittedName>
</protein>
<sequence>MELRHLRAFVTLAEELHFGRAAGRLGISQPPLSQQIKALETQLGARLLERTNRHVALTDAGRLFLPEAHATLAQAARAAQVAARAQRGELGELRIGMFPSAPLTDAVGRCILAFRRRFPEVQLVLNEFESRQQTEALAQGREQIAIIRSQGEPSLPPGLVATELFREPLVVALRMDHRLAAGSGPLPVAALAEEPFVFYGGAMGQTLPAQVMALCRAAGFVPRISQLANANATIIALVAVGLGIAVVPEAMGRLRHEAVTCRPLDAADATTPVWILRRRGERSPLVASFLDLARQGAAAAP</sequence>
<proteinExistence type="inferred from homology"/>
<comment type="similarity">
    <text evidence="1">Belongs to the LysR transcriptional regulatory family.</text>
</comment>
<keyword evidence="3" id="KW-0238">DNA-binding</keyword>
<dbReference type="InterPro" id="IPR036388">
    <property type="entry name" value="WH-like_DNA-bd_sf"/>
</dbReference>
<dbReference type="GO" id="GO:0003677">
    <property type="term" value="F:DNA binding"/>
    <property type="evidence" value="ECO:0007669"/>
    <property type="project" value="UniProtKB-KW"/>
</dbReference>
<dbReference type="Proteomes" id="UP001139516">
    <property type="component" value="Unassembled WGS sequence"/>
</dbReference>
<evidence type="ECO:0000256" key="1">
    <source>
        <dbReference type="ARBA" id="ARBA00009437"/>
    </source>
</evidence>
<feature type="domain" description="HTH lysR-type" evidence="5">
    <location>
        <begin position="1"/>
        <end position="58"/>
    </location>
</feature>
<keyword evidence="4" id="KW-0804">Transcription</keyword>
<evidence type="ECO:0000256" key="3">
    <source>
        <dbReference type="ARBA" id="ARBA00023125"/>
    </source>
</evidence>
<dbReference type="SUPFAM" id="SSF46785">
    <property type="entry name" value="Winged helix' DNA-binding domain"/>
    <property type="match status" value="1"/>
</dbReference>
<organism evidence="6 7">
    <name type="scientific">Roseomonas acroporae</name>
    <dbReference type="NCBI Taxonomy" id="2937791"/>
    <lineage>
        <taxon>Bacteria</taxon>
        <taxon>Pseudomonadati</taxon>
        <taxon>Pseudomonadota</taxon>
        <taxon>Alphaproteobacteria</taxon>
        <taxon>Acetobacterales</taxon>
        <taxon>Roseomonadaceae</taxon>
        <taxon>Roseomonas</taxon>
    </lineage>
</organism>
<reference evidence="6" key="1">
    <citation type="submission" date="2022-04" db="EMBL/GenBank/DDBJ databases">
        <title>Roseomonas acroporae sp. nov., isolated from coral Acropora digitifera.</title>
        <authorList>
            <person name="Sun H."/>
        </authorList>
    </citation>
    <scope>NUCLEOTIDE SEQUENCE</scope>
    <source>
        <strain evidence="6">NAR14</strain>
    </source>
</reference>
<keyword evidence="7" id="KW-1185">Reference proteome</keyword>
<accession>A0A9X1YEZ7</accession>
<dbReference type="Gene3D" id="1.10.10.10">
    <property type="entry name" value="Winged helix-like DNA-binding domain superfamily/Winged helix DNA-binding domain"/>
    <property type="match status" value="1"/>
</dbReference>
<dbReference type="PANTHER" id="PTHR30346:SF17">
    <property type="entry name" value="LYSR FAMILY TRANSCRIPTIONAL REGULATOR"/>
    <property type="match status" value="1"/>
</dbReference>
<dbReference type="Gene3D" id="3.40.190.10">
    <property type="entry name" value="Periplasmic binding protein-like II"/>
    <property type="match status" value="2"/>
</dbReference>
<dbReference type="CDD" id="cd08414">
    <property type="entry name" value="PBP2_LTTR_aromatics_like"/>
    <property type="match status" value="1"/>
</dbReference>
<dbReference type="Pfam" id="PF00126">
    <property type="entry name" value="HTH_1"/>
    <property type="match status" value="1"/>
</dbReference>
<dbReference type="InterPro" id="IPR000847">
    <property type="entry name" value="LysR_HTH_N"/>
</dbReference>
<dbReference type="InterPro" id="IPR036390">
    <property type="entry name" value="WH_DNA-bd_sf"/>
</dbReference>
<name>A0A9X1YEZ7_9PROT</name>
<dbReference type="Pfam" id="PF03466">
    <property type="entry name" value="LysR_substrate"/>
    <property type="match status" value="1"/>
</dbReference>
<dbReference type="PANTHER" id="PTHR30346">
    <property type="entry name" value="TRANSCRIPTIONAL DUAL REGULATOR HCAR-RELATED"/>
    <property type="match status" value="1"/>
</dbReference>
<comment type="caution">
    <text evidence="6">The sequence shown here is derived from an EMBL/GenBank/DDBJ whole genome shotgun (WGS) entry which is preliminary data.</text>
</comment>
<dbReference type="PRINTS" id="PR00039">
    <property type="entry name" value="HTHLYSR"/>
</dbReference>
<gene>
    <name evidence="6" type="ORF">M0638_26500</name>
</gene>
<dbReference type="GO" id="GO:0032993">
    <property type="term" value="C:protein-DNA complex"/>
    <property type="evidence" value="ECO:0007669"/>
    <property type="project" value="TreeGrafter"/>
</dbReference>
<evidence type="ECO:0000313" key="7">
    <source>
        <dbReference type="Proteomes" id="UP001139516"/>
    </source>
</evidence>
<dbReference type="RefSeq" id="WP_248669956.1">
    <property type="nucleotide sequence ID" value="NZ_JALPRX010000156.1"/>
</dbReference>
<dbReference type="GO" id="GO:0003700">
    <property type="term" value="F:DNA-binding transcription factor activity"/>
    <property type="evidence" value="ECO:0007669"/>
    <property type="project" value="InterPro"/>
</dbReference>
<evidence type="ECO:0000313" key="6">
    <source>
        <dbReference type="EMBL" id="MCK8787910.1"/>
    </source>
</evidence>